<evidence type="ECO:0000313" key="2">
    <source>
        <dbReference type="Proteomes" id="UP000324800"/>
    </source>
</evidence>
<organism evidence="1 2">
    <name type="scientific">Streblomastix strix</name>
    <dbReference type="NCBI Taxonomy" id="222440"/>
    <lineage>
        <taxon>Eukaryota</taxon>
        <taxon>Metamonada</taxon>
        <taxon>Preaxostyla</taxon>
        <taxon>Oxymonadida</taxon>
        <taxon>Streblomastigidae</taxon>
        <taxon>Streblomastix</taxon>
    </lineage>
</organism>
<sequence>MNDKKNGGEQFFFPSLVTSIKVCPQPVKMIEDGSVVYVYGDRTSMLTWSEQACIIIWADLE</sequence>
<feature type="non-terminal residue" evidence="1">
    <location>
        <position position="61"/>
    </location>
</feature>
<evidence type="ECO:0000313" key="1">
    <source>
        <dbReference type="EMBL" id="KAA6334863.1"/>
    </source>
</evidence>
<reference evidence="1 2" key="1">
    <citation type="submission" date="2019-03" db="EMBL/GenBank/DDBJ databases">
        <title>Single cell metagenomics reveals metabolic interactions within the superorganism composed of flagellate Streblomastix strix and complex community of Bacteroidetes bacteria on its surface.</title>
        <authorList>
            <person name="Treitli S.C."/>
            <person name="Kolisko M."/>
            <person name="Husnik F."/>
            <person name="Keeling P."/>
            <person name="Hampl V."/>
        </authorList>
    </citation>
    <scope>NUCLEOTIDE SEQUENCE [LARGE SCALE GENOMIC DNA]</scope>
    <source>
        <strain evidence="1">ST1C</strain>
    </source>
</reference>
<comment type="caution">
    <text evidence="1">The sequence shown here is derived from an EMBL/GenBank/DDBJ whole genome shotgun (WGS) entry which is preliminary data.</text>
</comment>
<protein>
    <submittedName>
        <fullName evidence="1">Uncharacterized protein</fullName>
    </submittedName>
</protein>
<dbReference type="Proteomes" id="UP000324800">
    <property type="component" value="Unassembled WGS sequence"/>
</dbReference>
<proteinExistence type="predicted"/>
<gene>
    <name evidence="1" type="ORF">EZS28_053020</name>
</gene>
<dbReference type="AlphaFoldDB" id="A0A5J4RP56"/>
<accession>A0A5J4RP56</accession>
<dbReference type="EMBL" id="SNRW01041900">
    <property type="protein sequence ID" value="KAA6334863.1"/>
    <property type="molecule type" value="Genomic_DNA"/>
</dbReference>
<name>A0A5J4RP56_9EUKA</name>